<keyword evidence="5 11" id="KW-0418">Kinase</keyword>
<accession>Q9LDL4</accession>
<evidence type="ECO:0000256" key="1">
    <source>
        <dbReference type="ARBA" id="ARBA00012513"/>
    </source>
</evidence>
<sequence length="239" mass="27264">VVSAQVCFNSYFKPNATYDLNRRLIFSSLATNVTTHKGFYNSSIGQDPNRGFINNPAKQGELDWTRRYNIIGGIARGILYLHQDLRLTIIHRDLKASNILLDVDMKPKIADFGMARIYRIDQKYAMRSHFSMKSDVYSFGVMILEIISGKTNRSFYYIDGSPSNLVTHAWKLWRTGSPFELVDPTMGESSRSNEAIIRCIHIALLCVQEDPVDRPMLPAAIVVMLTSNIDNYRLPLKHE</sequence>
<gene>
    <name evidence="11" type="ordered locus">At4g11500</name>
</gene>
<keyword evidence="2" id="KW-0723">Serine/threonine-protein kinase</keyword>
<reference key="1">
    <citation type="journal article" date="1999" name="Nature">
        <title>Sequence and analysis of chromosome 4 of the plant Arabidopsis thaliana.</title>
        <authorList>
            <consortium name="EU"/>
            <consortium name="CSHL and WU Arabidopsis Sequencing Project"/>
            <person name="Mayer K."/>
            <person name="Schuller C."/>
            <person name="Wambutt R."/>
            <person name="Murphy G."/>
            <person name="Volckaert G."/>
            <person name="Pohl T."/>
            <person name="Dusterhoft A."/>
            <person name="Stiekema W."/>
            <person name="Entian K.D."/>
            <person name="Terryn N."/>
            <person name="Harris B."/>
            <person name="Ansorge W."/>
            <person name="Brandt P."/>
            <person name="Grivell L."/>
            <person name="Rieger M."/>
            <person name="Weichselgartner M."/>
            <person name="de Simone V."/>
            <person name="Obermaier B."/>
            <person name="Mache R."/>
            <person name="Muller M."/>
            <person name="Kreis M."/>
            <person name="Delseny M."/>
            <person name="Puigdomenech P."/>
            <person name="Watson M."/>
            <person name="Schmidtheini T."/>
            <person name="Reichert B."/>
            <person name="Portatelle D."/>
            <person name="Perez-Alonso M."/>
            <person name="Boutry M."/>
            <person name="Bancroft I."/>
            <person name="Vos P."/>
            <person name="Hoheisel J."/>
            <person name="Zimmermann W."/>
            <person name="Wedler H."/>
            <person name="Ridley P."/>
            <person name="Langham S.A."/>
            <person name="McCullagh B."/>
            <person name="Bilham L."/>
            <person name="Robben J."/>
            <person name="Van der Schueren J."/>
            <person name="Grymonprez B."/>
            <person name="Chuang Y.J."/>
            <person name="Vandenbussche F."/>
            <person name="Braeken M."/>
            <person name="Weltjens I."/>
            <person name="Voet M."/>
            <person name="Bastiaens I."/>
            <person name="Aert R."/>
            <person name="Defoor E."/>
            <person name="Weitzenegger T."/>
            <person name="Bothe G."/>
            <person name="Ramsperger U."/>
            <person name="Hilbert H."/>
            <person name="Braun M."/>
            <person name="Holzer E."/>
            <person name="Brandt A."/>
            <person name="Peters S."/>
            <person name="van Staveren M."/>
            <person name="Dirske W."/>
            <person name="Mooijman P."/>
            <person name="Klein Lankhorst R."/>
            <person name="Rose M."/>
            <person name="Hauf J."/>
            <person name="Kotter P."/>
            <person name="Berneiser S."/>
            <person name="Hempel S."/>
            <person name="Feldpausch M."/>
            <person name="Lamberth S."/>
            <person name="Van den Daele H."/>
            <person name="De Keyser A."/>
            <person name="Buysshaert C."/>
            <person name="Gielen J."/>
            <person name="Villarroel R."/>
            <person name="De Clercq R."/>
            <person name="Van Montagu M."/>
            <person name="Rogers J."/>
            <person name="Cronin A."/>
            <person name="Quail M."/>
            <person name="Bray-Allen S."/>
            <person name="Clark L."/>
            <person name="Doggett J."/>
            <person name="Hall S."/>
            <person name="Kay M."/>
            <person name="Lennard N."/>
            <person name="McLay K."/>
            <person name="Mayes R."/>
            <person name="Pettett A."/>
            <person name="Rajandream M.A."/>
            <person name="Lyne M."/>
            <person name="Benes V."/>
            <person name="Rechmann S."/>
            <person name="Borkova D."/>
            <person name="Blocker H."/>
            <person name="Scharfe M."/>
            <person name="Grimm M."/>
            <person name="Lohnert T.H."/>
            <person name="Dose S."/>
            <person name="de Haan M."/>
            <person name="Maarse A."/>
            <person name="Schafer M."/>
            <person name="Muller-Auer S."/>
            <person name="Gabel C."/>
            <person name="Fuchs M."/>
            <person name="Fartmann B."/>
            <person name="Granderath K."/>
            <person name="Dauner D."/>
            <person name="Herzl A."/>
            <person name="Neumann S."/>
            <person name="Argiriou A."/>
            <person name="Vitale D."/>
            <person name="Liguori R."/>
            <person name="Piravandi E."/>
            <person name="Massenet O."/>
            <person name="Quigley F."/>
            <person name="Clabauld G."/>
            <person name="Mundlein A."/>
            <person name="Felber R."/>
            <person name="Schnabl S."/>
            <person name="Hiller R."/>
            <person name="Schmidt W."/>
            <person name="Lecharny A."/>
            <person name="Aubourg S."/>
            <person name="Chefdor F."/>
            <person name="Cooke R."/>
            <person name="Berger C."/>
            <person name="Montfort A."/>
            <person name="Casacuberta E."/>
            <person name="Gibbons T."/>
            <person name="Weber N."/>
            <person name="Vandenbol M."/>
            <person name="Bargues M."/>
            <person name="Terol J."/>
            <person name="Torres A."/>
            <person name="Perez-Perez A."/>
            <person name="Purnelle B."/>
            <person name="Bent E."/>
            <person name="Johnson S."/>
            <person name="Tacon D."/>
            <person name="Jesse T."/>
            <person name="Heijnen L."/>
            <person name="Schwarz S."/>
            <person name="Scholler P."/>
            <person name="Heber S."/>
            <person name="Francs P."/>
            <person name="Bielke C."/>
            <person name="Frishman D."/>
            <person name="Haase D."/>
            <person name="Lemcke K."/>
            <person name="Mewes H.W."/>
            <person name="Stocker S."/>
            <person name="Zaccaria P."/>
            <person name="Bevan M."/>
            <person name="Wilson R.K."/>
            <person name="de la Bastide M."/>
            <person name="Habermann K."/>
            <person name="Parnell L."/>
            <person name="Dedhia N."/>
            <person name="Gnoj L."/>
            <person name="Schutz K."/>
            <person name="Huang E."/>
            <person name="Spiegel L."/>
            <person name="Sehkon M."/>
            <person name="Murray J."/>
            <person name="Sheet P."/>
            <person name="Cordes M."/>
            <person name="Abu-Threideh J."/>
            <person name="Stoneking T."/>
            <person name="Kalicki J."/>
            <person name="Graves T."/>
            <person name="Harmon G."/>
            <person name="Edwards J."/>
            <person name="Latreille P."/>
            <person name="Courtney L."/>
            <person name="Cloud J."/>
            <person name="Abbott A."/>
            <person name="Scott K."/>
            <person name="Johnson D."/>
            <person name="Minx P."/>
            <person name="Bentley D."/>
            <person name="Fulton B."/>
            <person name="Miller N."/>
            <person name="Greco T."/>
            <person name="Kemp K."/>
            <person name="Kramer J."/>
            <person name="Fulton L."/>
            <person name="Mardis E."/>
            <person name="Dante M."/>
            <person name="Pepin K."/>
            <person name="Hillier L."/>
            <person name="Nelson J."/>
            <person name="Spieth J."/>
            <person name="Ryan E."/>
            <person name="Andrews S."/>
            <person name="Geisel C."/>
            <person name="Layman D."/>
            <person name="Du H."/>
            <person name="Ali J."/>
            <person name="Berghoff A."/>
            <person name="Jones K."/>
            <person name="Drone K."/>
            <person name="Cotton M."/>
            <person name="Joshu C."/>
            <person name="Antonoiu B."/>
            <person name="Zidanic M."/>
            <person name="Strong C."/>
            <person name="Sun H."/>
            <person name="Lamar B."/>
            <person name="Yordan C."/>
            <person name="Ma P."/>
            <person name="Zhong J."/>
            <person name="Preston R."/>
            <person name="Vil D."/>
            <person name="Shekher M."/>
            <person name="Matero A."/>
            <person name="Shah R."/>
            <person name="Swaby I.K."/>
            <person name="O'Shaughnessy A."/>
            <person name="Rodriguez M."/>
            <person name="Hoffmann J."/>
            <person name="Till S."/>
            <person name="Granat S."/>
            <person name="Shohdy N."/>
            <person name="Hasegawa A."/>
            <person name="Hameed A."/>
            <person name="Lodhi M."/>
            <person name="Johnson A."/>
            <person name="Chen E."/>
            <person name="Marra M."/>
            <person name="Martienssen R."/>
            <person name="McCombie W.R."/>
        </authorList>
    </citation>
    <scope>NUCLEOTIDE SEQUENCE [LARGE SCALE GENOMIC DNA]</scope>
    <source>
        <strain>cv. Columbia</strain>
    </source>
</reference>
<feature type="domain" description="Protein kinase" evidence="9">
    <location>
        <begin position="1"/>
        <end position="239"/>
    </location>
</feature>
<dbReference type="SMART" id="SM00220">
    <property type="entry name" value="S_TKc"/>
    <property type="match status" value="1"/>
</dbReference>
<name>Q9LDL4_ARATH</name>
<dbReference type="PANTHER" id="PTHR27002:SF1047">
    <property type="entry name" value="CYSTEINE-RICH RECEPTOR-LIKE PROTEIN KINASE 34"/>
    <property type="match status" value="1"/>
</dbReference>
<proteinExistence type="predicted"/>
<comment type="catalytic activity">
    <reaction evidence="8">
        <text>L-seryl-[protein] + ATP = O-phospho-L-seryl-[protein] + ADP + H(+)</text>
        <dbReference type="Rhea" id="RHEA:17989"/>
        <dbReference type="Rhea" id="RHEA-COMP:9863"/>
        <dbReference type="Rhea" id="RHEA-COMP:11604"/>
        <dbReference type="ChEBI" id="CHEBI:15378"/>
        <dbReference type="ChEBI" id="CHEBI:29999"/>
        <dbReference type="ChEBI" id="CHEBI:30616"/>
        <dbReference type="ChEBI" id="CHEBI:83421"/>
        <dbReference type="ChEBI" id="CHEBI:456216"/>
        <dbReference type="EC" id="2.7.11.1"/>
    </reaction>
</comment>
<dbReference type="EC" id="2.7.11.1" evidence="1"/>
<evidence type="ECO:0000256" key="3">
    <source>
        <dbReference type="ARBA" id="ARBA00022679"/>
    </source>
</evidence>
<dbReference type="PIR" id="G85121">
    <property type="entry name" value="G85121"/>
</dbReference>
<evidence type="ECO:0000313" key="10">
    <source>
        <dbReference type="EMBL" id="CAB78193.1"/>
    </source>
</evidence>
<evidence type="ECO:0000256" key="7">
    <source>
        <dbReference type="ARBA" id="ARBA00047899"/>
    </source>
</evidence>
<evidence type="ECO:0000259" key="9">
    <source>
        <dbReference type="PROSITE" id="PS50011"/>
    </source>
</evidence>
<evidence type="ECO:0000256" key="4">
    <source>
        <dbReference type="ARBA" id="ARBA00022741"/>
    </source>
</evidence>
<reference evidence="10" key="2">
    <citation type="submission" date="2000-03" db="EMBL/GenBank/DDBJ databases">
        <authorList>
            <person name="Lennard N."/>
            <person name="Quail M."/>
            <person name="Harris B."/>
            <person name="Rajandream M.A."/>
            <person name="Barrell B.G."/>
            <person name="Mewes H.W."/>
            <person name="Lemcke K."/>
            <person name="Mayer K.F.X."/>
        </authorList>
    </citation>
    <scope>NUCLEOTIDE SEQUENCE</scope>
</reference>
<evidence type="ECO:0000256" key="6">
    <source>
        <dbReference type="ARBA" id="ARBA00022840"/>
    </source>
</evidence>
<dbReference type="AlphaFoldDB" id="Q9LDL4"/>
<organism evidence="11">
    <name type="scientific">Arabidopsis thaliana</name>
    <name type="common">Mouse-ear cress</name>
    <dbReference type="NCBI Taxonomy" id="3702"/>
    <lineage>
        <taxon>Eukaryota</taxon>
        <taxon>Viridiplantae</taxon>
        <taxon>Streptophyta</taxon>
        <taxon>Embryophyta</taxon>
        <taxon>Tracheophyta</taxon>
        <taxon>Spermatophyta</taxon>
        <taxon>Magnoliopsida</taxon>
        <taxon>eudicotyledons</taxon>
        <taxon>Gunneridae</taxon>
        <taxon>Pentapetalae</taxon>
        <taxon>rosids</taxon>
        <taxon>malvids</taxon>
        <taxon>Brassicales</taxon>
        <taxon>Brassicaceae</taxon>
        <taxon>Camelineae</taxon>
        <taxon>Arabidopsis</taxon>
    </lineage>
</organism>
<dbReference type="PANTHER" id="PTHR27002">
    <property type="entry name" value="RECEPTOR-LIKE SERINE/THREONINE-PROTEIN KINASE SD1-8"/>
    <property type="match status" value="1"/>
</dbReference>
<dbReference type="SUPFAM" id="SSF56112">
    <property type="entry name" value="Protein kinase-like (PK-like)"/>
    <property type="match status" value="1"/>
</dbReference>
<evidence type="ECO:0000256" key="2">
    <source>
        <dbReference type="ARBA" id="ARBA00022527"/>
    </source>
</evidence>
<evidence type="ECO:0000256" key="5">
    <source>
        <dbReference type="ARBA" id="ARBA00022777"/>
    </source>
</evidence>
<dbReference type="InterPro" id="IPR008271">
    <property type="entry name" value="Ser/Thr_kinase_AS"/>
</dbReference>
<keyword evidence="6" id="KW-0067">ATP-binding</keyword>
<dbReference type="EMBL" id="AL050399">
    <property type="protein sequence ID" value="CAB82155.1"/>
    <property type="molecule type" value="Genomic_DNA"/>
</dbReference>
<comment type="catalytic activity">
    <reaction evidence="7">
        <text>L-threonyl-[protein] + ATP = O-phospho-L-threonyl-[protein] + ADP + H(+)</text>
        <dbReference type="Rhea" id="RHEA:46608"/>
        <dbReference type="Rhea" id="RHEA-COMP:11060"/>
        <dbReference type="Rhea" id="RHEA-COMP:11605"/>
        <dbReference type="ChEBI" id="CHEBI:15378"/>
        <dbReference type="ChEBI" id="CHEBI:30013"/>
        <dbReference type="ChEBI" id="CHEBI:30616"/>
        <dbReference type="ChEBI" id="CHEBI:61977"/>
        <dbReference type="ChEBI" id="CHEBI:456216"/>
        <dbReference type="EC" id="2.7.11.1"/>
    </reaction>
</comment>
<dbReference type="FunFam" id="1.10.510.10:FF:001023">
    <property type="entry name" value="Os07g0541700 protein"/>
    <property type="match status" value="1"/>
</dbReference>
<feature type="non-terminal residue" evidence="11">
    <location>
        <position position="1"/>
    </location>
</feature>
<keyword evidence="3" id="KW-0808">Transferase</keyword>
<evidence type="ECO:0000313" key="11">
    <source>
        <dbReference type="EMBL" id="CAB82155.1"/>
    </source>
</evidence>
<evidence type="ECO:0000256" key="8">
    <source>
        <dbReference type="ARBA" id="ARBA00048679"/>
    </source>
</evidence>
<dbReference type="PROSITE" id="PS50011">
    <property type="entry name" value="PROTEIN_KINASE_DOM"/>
    <property type="match status" value="1"/>
</dbReference>
<dbReference type="GO" id="GO:0004674">
    <property type="term" value="F:protein serine/threonine kinase activity"/>
    <property type="evidence" value="ECO:0007669"/>
    <property type="project" value="UniProtKB-KW"/>
</dbReference>
<protein>
    <recommendedName>
        <fullName evidence="1">non-specific serine/threonine protein kinase</fullName>
        <ecNumber evidence="1">2.7.11.1</ecNumber>
    </recommendedName>
</protein>
<dbReference type="Pfam" id="PF00069">
    <property type="entry name" value="Pkinase"/>
    <property type="match status" value="1"/>
</dbReference>
<dbReference type="Gene3D" id="1.10.510.10">
    <property type="entry name" value="Transferase(Phosphotransferase) domain 1"/>
    <property type="match status" value="1"/>
</dbReference>
<dbReference type="PROSITE" id="PS00108">
    <property type="entry name" value="PROTEIN_KINASE_ST"/>
    <property type="match status" value="1"/>
</dbReference>
<dbReference type="GO" id="GO:0005524">
    <property type="term" value="F:ATP binding"/>
    <property type="evidence" value="ECO:0007669"/>
    <property type="project" value="UniProtKB-KW"/>
</dbReference>
<dbReference type="PIR" id="T10570">
    <property type="entry name" value="T10570"/>
</dbReference>
<reference evidence="11" key="3">
    <citation type="submission" date="2000-03" db="EMBL/GenBank/DDBJ databases">
        <authorList>
            <person name="EU Arabidopsis sequencing project"/>
        </authorList>
    </citation>
    <scope>NUCLEOTIDE SEQUENCE</scope>
</reference>
<keyword evidence="4" id="KW-0547">Nucleotide-binding</keyword>
<dbReference type="InterPro" id="IPR000719">
    <property type="entry name" value="Prot_kinase_dom"/>
</dbReference>
<dbReference type="InterPro" id="IPR011009">
    <property type="entry name" value="Kinase-like_dom_sf"/>
</dbReference>
<dbReference type="EMBL" id="AL161532">
    <property type="protein sequence ID" value="CAB78193.1"/>
    <property type="molecule type" value="Genomic_DNA"/>
</dbReference>